<dbReference type="InterPro" id="IPR029334">
    <property type="entry name" value="PP1-bd"/>
</dbReference>
<dbReference type="CDD" id="cd22673">
    <property type="entry name" value="FHA_Ki67"/>
    <property type="match status" value="1"/>
</dbReference>
<feature type="compositionally biased region" description="Acidic residues" evidence="1">
    <location>
        <begin position="865"/>
        <end position="878"/>
    </location>
</feature>
<dbReference type="PANTHER" id="PTHR35711">
    <property type="entry name" value="EXPRESSED PROTEIN"/>
    <property type="match status" value="1"/>
</dbReference>
<dbReference type="InterPro" id="IPR008984">
    <property type="entry name" value="SMAD_FHA_dom_sf"/>
</dbReference>
<feature type="region of interest" description="Disordered" evidence="1">
    <location>
        <begin position="751"/>
        <end position="781"/>
    </location>
</feature>
<proteinExistence type="predicted"/>
<feature type="region of interest" description="Disordered" evidence="1">
    <location>
        <begin position="256"/>
        <end position="276"/>
    </location>
</feature>
<accession>A0A9P7ZZ78</accession>
<name>A0A9P7ZZ78_MORAP</name>
<feature type="compositionally biased region" description="Acidic residues" evidence="1">
    <location>
        <begin position="1224"/>
        <end position="1235"/>
    </location>
</feature>
<feature type="region of interest" description="Disordered" evidence="1">
    <location>
        <begin position="522"/>
        <end position="547"/>
    </location>
</feature>
<feature type="region of interest" description="Disordered" evidence="1">
    <location>
        <begin position="108"/>
        <end position="131"/>
    </location>
</feature>
<dbReference type="PROSITE" id="PS50006">
    <property type="entry name" value="FHA_DOMAIN"/>
    <property type="match status" value="1"/>
</dbReference>
<dbReference type="PANTHER" id="PTHR35711:SF1">
    <property type="entry name" value="ECTODERMAL, ISOFORM F"/>
    <property type="match status" value="1"/>
</dbReference>
<dbReference type="SMART" id="SM00240">
    <property type="entry name" value="FHA"/>
    <property type="match status" value="1"/>
</dbReference>
<dbReference type="SUPFAM" id="SSF49879">
    <property type="entry name" value="SMAD/FHA domain"/>
    <property type="match status" value="1"/>
</dbReference>
<feature type="compositionally biased region" description="Acidic residues" evidence="1">
    <location>
        <begin position="630"/>
        <end position="642"/>
    </location>
</feature>
<feature type="compositionally biased region" description="Polar residues" evidence="1">
    <location>
        <begin position="522"/>
        <end position="541"/>
    </location>
</feature>
<dbReference type="Pfam" id="PF00498">
    <property type="entry name" value="FHA"/>
    <property type="match status" value="1"/>
</dbReference>
<feature type="region of interest" description="Disordered" evidence="1">
    <location>
        <begin position="366"/>
        <end position="457"/>
    </location>
</feature>
<evidence type="ECO:0000259" key="2">
    <source>
        <dbReference type="PROSITE" id="PS50006"/>
    </source>
</evidence>
<feature type="compositionally biased region" description="Polar residues" evidence="1">
    <location>
        <begin position="264"/>
        <end position="274"/>
    </location>
</feature>
<feature type="compositionally biased region" description="Acidic residues" evidence="1">
    <location>
        <begin position="832"/>
        <end position="842"/>
    </location>
</feature>
<dbReference type="InterPro" id="IPR000253">
    <property type="entry name" value="FHA_dom"/>
</dbReference>
<feature type="compositionally biased region" description="Basic and acidic residues" evidence="1">
    <location>
        <begin position="397"/>
        <end position="406"/>
    </location>
</feature>
<feature type="compositionally biased region" description="Basic and acidic residues" evidence="1">
    <location>
        <begin position="851"/>
        <end position="864"/>
    </location>
</feature>
<feature type="region of interest" description="Disordered" evidence="1">
    <location>
        <begin position="1280"/>
        <end position="1336"/>
    </location>
</feature>
<feature type="compositionally biased region" description="Low complexity" evidence="1">
    <location>
        <begin position="802"/>
        <end position="822"/>
    </location>
</feature>
<dbReference type="Pfam" id="PF15276">
    <property type="entry name" value="PP1_bind"/>
    <property type="match status" value="1"/>
</dbReference>
<feature type="region of interest" description="Disordered" evidence="1">
    <location>
        <begin position="17"/>
        <end position="95"/>
    </location>
</feature>
<evidence type="ECO:0000256" key="1">
    <source>
        <dbReference type="SAM" id="MobiDB-lite"/>
    </source>
</evidence>
<sequence length="1336" mass="146184">MADAPKSPGRRLLRKSALQASPFGAPVRSFHSNSSNNSNNNNSNNTNNSTTLVSPSITTTTTSTTIASGAPDFNPFEVKEPATLASPPTDSPTRRSARLDTMQRSNIANINNNNNSNNNHNSTGTTSSLMTTPKKKKMAKLHPPTTPQSKTVVTSFVWGEVLGLSRQDGSVYYRYPINKSYCSFGRNNLNDIRIQIDGVSETHCKLIRRDDGEVWLKDTSTNGTLLNNVLVHDTARPIQHHDIVTIGGRRFRFDTSEPIPRMPLQSTANSNTPGRQVRDIQATIEKDIQTLAEAPSPTPGRLLSTPKRSLARSTAALESSLGLFTPNRAAKLSSLLVSPKPVPLPAFLTKSPRRPTTPKPVIAMIDEPSLFNTTSTATPSSSFTERQFSSGSGMHTPTKEKRKAPEDFDGVSRTPKKVSFGPALSPEIFDKSNPPSTPIKRGQQQDPETPRRQGLSTPSLLSKLSAAGSASRPILTPSRLSRTFLLANLERPAPPNLFAPENQQHAEVAPTKDEQDCITQAEAQESTHGSRSLDDNNTATDVRSEGDSDMNLWKQRIVPINHDADETALNSLAGIMDLSSEDGEQSPRPLGSLVDEDDDDDNSPPTTPTRAPLGATSARGRSLYGTLVDAFDDDDDDDDDESPPATPTRGPSGRVSNPMGLAPTRPKPLSPFILQQEYNRPHEKEAASPLKSDDEELFMTAQERDRSTPAPTMVQNNPAYSEVNPFDIDSIGATTIRLELCSPVRSTLAADTTTVHTPVRRQTSRDNHDQDNPTSTPGSASRIALLQLSASKVRCLPDLLQSPSVSNSSSESAGSAPGTPSAVKLTLPIMDFSDDDDDDVDYTDQPTEDASTTRDDEKAAKAEAEAEEEAEAEDEDENQAQVLDVPVLKEEMPSDETCQNTAAVTTNFSGTGNWAPLSTDASHGRRCSAPAAAMRDSSESPFFTGLRGVFRTPQKVVESCFSGFVGFRNYVMSPSKPPGLPLLLGADESTTKDLDDSAVEILEVQENVDGAISAAADFDTHSTSGANNTALLAPAQTLEKIRVGGRRSETLPRKRSVASPYRDQQRTAKEKETRRRTFSLFEYHKEDLEVSAPGLTAETAEWENHQLPTEDQVEQEMDLTEDAEQEELLRILGEGSSPIDENEDDSQQHDSVACEDEVGDQLGFNASEEAVVQEGEHDVPAVSSRRASSRRSSYGSRASTPIKRRYSFKQRLGSSSPAFRLYEQDQDEDDEEEDVVNIHQSKYAPHNKRKVAPGEDEQESMKEKVARELELAKLRKQVVGDKPKKTIKKKPMSTKAKIRKEKTLERGLMNAEKDVKRIDKHHEKVTLKKRGKQMWE</sequence>
<organism evidence="3 4">
    <name type="scientific">Mortierella alpina</name>
    <name type="common">Oleaginous fungus</name>
    <name type="synonym">Mortierella renispora</name>
    <dbReference type="NCBI Taxonomy" id="64518"/>
    <lineage>
        <taxon>Eukaryota</taxon>
        <taxon>Fungi</taxon>
        <taxon>Fungi incertae sedis</taxon>
        <taxon>Mucoromycota</taxon>
        <taxon>Mortierellomycotina</taxon>
        <taxon>Mortierellomycetes</taxon>
        <taxon>Mortierellales</taxon>
        <taxon>Mortierellaceae</taxon>
        <taxon>Mortierella</taxon>
    </lineage>
</organism>
<feature type="domain" description="FHA" evidence="2">
    <location>
        <begin position="182"/>
        <end position="231"/>
    </location>
</feature>
<feature type="region of interest" description="Disordered" evidence="1">
    <location>
        <begin position="1045"/>
        <end position="1074"/>
    </location>
</feature>
<feature type="region of interest" description="Disordered" evidence="1">
    <location>
        <begin position="1134"/>
        <end position="1263"/>
    </location>
</feature>
<feature type="compositionally biased region" description="Low complexity" evidence="1">
    <location>
        <begin position="108"/>
        <end position="128"/>
    </location>
</feature>
<feature type="compositionally biased region" description="Low complexity" evidence="1">
    <location>
        <begin position="32"/>
        <end position="65"/>
    </location>
</feature>
<feature type="compositionally biased region" description="Basic residues" evidence="1">
    <location>
        <begin position="1327"/>
        <end position="1336"/>
    </location>
</feature>
<feature type="compositionally biased region" description="Low complexity" evidence="1">
    <location>
        <begin position="373"/>
        <end position="384"/>
    </location>
</feature>
<dbReference type="EMBL" id="JAIFTL010000433">
    <property type="protein sequence ID" value="KAG9319514.1"/>
    <property type="molecule type" value="Genomic_DNA"/>
</dbReference>
<protein>
    <recommendedName>
        <fullName evidence="2">FHA domain-containing protein</fullName>
    </recommendedName>
</protein>
<feature type="region of interest" description="Disordered" evidence="1">
    <location>
        <begin position="579"/>
        <end position="669"/>
    </location>
</feature>
<feature type="compositionally biased region" description="Basic residues" evidence="1">
    <location>
        <begin position="1285"/>
        <end position="1300"/>
    </location>
</feature>
<feature type="region of interest" description="Disordered" evidence="1">
    <location>
        <begin position="802"/>
        <end position="880"/>
    </location>
</feature>
<evidence type="ECO:0000313" key="3">
    <source>
        <dbReference type="EMBL" id="KAG9319514.1"/>
    </source>
</evidence>
<gene>
    <name evidence="3" type="ORF">KVV02_005601</name>
</gene>
<evidence type="ECO:0000313" key="4">
    <source>
        <dbReference type="Proteomes" id="UP000717515"/>
    </source>
</evidence>
<dbReference type="Proteomes" id="UP000717515">
    <property type="component" value="Unassembled WGS sequence"/>
</dbReference>
<comment type="caution">
    <text evidence="3">The sequence shown here is derived from an EMBL/GenBank/DDBJ whole genome shotgun (WGS) entry which is preliminary data.</text>
</comment>
<feature type="compositionally biased region" description="Basic and acidic residues" evidence="1">
    <location>
        <begin position="1063"/>
        <end position="1074"/>
    </location>
</feature>
<feature type="compositionally biased region" description="Low complexity" evidence="1">
    <location>
        <begin position="1183"/>
        <end position="1199"/>
    </location>
</feature>
<feature type="compositionally biased region" description="Polar residues" evidence="1">
    <location>
        <begin position="385"/>
        <end position="395"/>
    </location>
</feature>
<reference evidence="3" key="1">
    <citation type="submission" date="2021-07" db="EMBL/GenBank/DDBJ databases">
        <title>Draft genome of Mortierella alpina, strain LL118, isolated from an aspen leaf litter sample.</title>
        <authorList>
            <person name="Yang S."/>
            <person name="Vinatzer B.A."/>
        </authorList>
    </citation>
    <scope>NUCLEOTIDE SEQUENCE</scope>
    <source>
        <strain evidence="3">LL118</strain>
    </source>
</reference>
<dbReference type="Gene3D" id="2.60.200.20">
    <property type="match status" value="1"/>
</dbReference>
<feature type="compositionally biased region" description="Basic and acidic residues" evidence="1">
    <location>
        <begin position="1301"/>
        <end position="1326"/>
    </location>
</feature>